<keyword evidence="3" id="KW-0175">Coiled coil</keyword>
<feature type="domain" description="Reverse transcriptase Ty1/copia-type" evidence="5">
    <location>
        <begin position="424"/>
        <end position="497"/>
    </location>
</feature>
<sequence length="1006" mass="115947">MPLEGIHVDDKLQFVEEPVEIMEREIKRLKQSRIPLVKVHWNSRRGPEFTWEREDSFKQKYPQLFTNRASSSTTRFMVQASPLKMQNRITLESFESDVKGSNSCIVPLALIMRAIVSENTISTNEVRTTYGASSSSAKTPKRKDLLHTIDNSSRRRDAWNTGNKAKDNGRRSGKQEEPKALVTLDGYGVDWTSHSKDEQENYALMEQLGDASIEIQAYTQALKKVEAQLVAHQQNQLCHLIRDCDFHKKRMAKQVELNKRMCKGIGQRENREQEGIRNASTPQQNRVAEKKNMTLIEAARTMLADSFFYLTLFWAEAVSTACYVLKSTPVSTCHTNSWNYPNTDLTNTDQDDSQIPALEDSYDNPNDGIFTNASYDDEGAVADFTNLEIIYEKYFPYEKKAIGTKWVYRNKKDERGVVVDPNVSKEGVYKFVKALYGLHQAPRAWYSTLSTFLLKSRYRRGTINKNLFIKKDKIDIMLVQVYVDDIIFGLQVKQKEDVQPQRPRILWTRMRKLLSGLHLYEIHDWLFNVLDILLGMKLCLQSKPVFLVSGNFKGPPTNVVKRIARNVLGCLIQILEATLNVAMDYTLAQDEGKTDSMVEGTAENKDQDSRENATPRVPTTTSTPTLRNNNSDRPRPTSTRSLLTLKPLPKIDPKDKGKKVLEEEAESDAESKRVQKEWETEEEKKKLAEEEATKAALIRDYDDIQARIEADSILAARLQEEEREKFTIEERAKLLHDTIASQRKFLAQQRAVEIRSRPPTRTQLRNQMMTYLKNVGGKKHSDLKTKNFEEIQVLYEKVKRPDENFIAIGSAEDGRLIKDVNKKATGTKKDDSIKKESKEEESTRKRKLAPDEDKEVDYEILDKKYPIIEWKTEYLGTKPLFDKAKHLEEINLNVVIRSNGKKRYFSTLMMVLSIFDRDDLNVVYQLVMDRYQDEISKGFDRDCNVVSWKLHGSLGVHTLMTDARLVIHMLVEKKYPLRKIFELIGFVKKLVAKLEPEDSDGDEEDL</sequence>
<organism evidence="6 7">
    <name type="scientific">Tanacetum coccineum</name>
    <dbReference type="NCBI Taxonomy" id="301880"/>
    <lineage>
        <taxon>Eukaryota</taxon>
        <taxon>Viridiplantae</taxon>
        <taxon>Streptophyta</taxon>
        <taxon>Embryophyta</taxon>
        <taxon>Tracheophyta</taxon>
        <taxon>Spermatophyta</taxon>
        <taxon>Magnoliopsida</taxon>
        <taxon>eudicotyledons</taxon>
        <taxon>Gunneridae</taxon>
        <taxon>Pentapetalae</taxon>
        <taxon>asterids</taxon>
        <taxon>campanulids</taxon>
        <taxon>Asterales</taxon>
        <taxon>Asteraceae</taxon>
        <taxon>Asteroideae</taxon>
        <taxon>Anthemideae</taxon>
        <taxon>Anthemidinae</taxon>
        <taxon>Tanacetum</taxon>
    </lineage>
</organism>
<accession>A0ABQ5CMS5</accession>
<evidence type="ECO:0000256" key="4">
    <source>
        <dbReference type="SAM" id="MobiDB-lite"/>
    </source>
</evidence>
<feature type="region of interest" description="Disordered" evidence="4">
    <location>
        <begin position="594"/>
        <end position="681"/>
    </location>
</feature>
<feature type="compositionally biased region" description="Low complexity" evidence="4">
    <location>
        <begin position="614"/>
        <end position="625"/>
    </location>
</feature>
<dbReference type="SUPFAM" id="SSF53098">
    <property type="entry name" value="Ribonuclease H-like"/>
    <property type="match status" value="1"/>
</dbReference>
<feature type="compositionally biased region" description="Basic and acidic residues" evidence="4">
    <location>
        <begin position="594"/>
        <end position="613"/>
    </location>
</feature>
<dbReference type="EMBL" id="BQNB010014274">
    <property type="protein sequence ID" value="GJT26219.1"/>
    <property type="molecule type" value="Genomic_DNA"/>
</dbReference>
<protein>
    <submittedName>
        <fullName evidence="6">Ribonuclease H-like domain-containing protein</fullName>
    </submittedName>
</protein>
<dbReference type="PANTHER" id="PTHR42648">
    <property type="entry name" value="TRANSPOSASE, PUTATIVE-RELATED"/>
    <property type="match status" value="1"/>
</dbReference>
<evidence type="ECO:0000256" key="3">
    <source>
        <dbReference type="SAM" id="Coils"/>
    </source>
</evidence>
<dbReference type="Pfam" id="PF07727">
    <property type="entry name" value="RVT_2"/>
    <property type="match status" value="1"/>
</dbReference>
<name>A0ABQ5CMS5_9ASTR</name>
<dbReference type="PANTHER" id="PTHR42648:SF32">
    <property type="entry name" value="RIBONUCLEASE H-LIKE DOMAIN, GAG-PRE-INTEGRASE DOMAIN PROTEIN-RELATED"/>
    <property type="match status" value="1"/>
</dbReference>
<evidence type="ECO:0000259" key="5">
    <source>
        <dbReference type="Pfam" id="PF07727"/>
    </source>
</evidence>
<dbReference type="Proteomes" id="UP001151760">
    <property type="component" value="Unassembled WGS sequence"/>
</dbReference>
<keyword evidence="7" id="KW-1185">Reference proteome</keyword>
<feature type="compositionally biased region" description="Basic and acidic residues" evidence="4">
    <location>
        <begin position="649"/>
        <end position="662"/>
    </location>
</feature>
<feature type="compositionally biased region" description="Basic and acidic residues" evidence="4">
    <location>
        <begin position="669"/>
        <end position="681"/>
    </location>
</feature>
<keyword evidence="2" id="KW-0378">Hydrolase</keyword>
<proteinExistence type="predicted"/>
<feature type="region of interest" description="Disordered" evidence="4">
    <location>
        <begin position="827"/>
        <end position="849"/>
    </location>
</feature>
<evidence type="ECO:0000256" key="2">
    <source>
        <dbReference type="ARBA" id="ARBA00022801"/>
    </source>
</evidence>
<feature type="compositionally biased region" description="Basic and acidic residues" evidence="4">
    <location>
        <begin position="142"/>
        <end position="179"/>
    </location>
</feature>
<keyword evidence="1" id="KW-0479">Metal-binding</keyword>
<dbReference type="InterPro" id="IPR039537">
    <property type="entry name" value="Retrotran_Ty1/copia-like"/>
</dbReference>
<gene>
    <name evidence="6" type="ORF">Tco_0906494</name>
</gene>
<reference evidence="6" key="1">
    <citation type="journal article" date="2022" name="Int. J. Mol. Sci.">
        <title>Draft Genome of Tanacetum Coccineum: Genomic Comparison of Closely Related Tanacetum-Family Plants.</title>
        <authorList>
            <person name="Yamashiro T."/>
            <person name="Shiraishi A."/>
            <person name="Nakayama K."/>
            <person name="Satake H."/>
        </authorList>
    </citation>
    <scope>NUCLEOTIDE SEQUENCE</scope>
</reference>
<evidence type="ECO:0000313" key="6">
    <source>
        <dbReference type="EMBL" id="GJT26219.1"/>
    </source>
</evidence>
<dbReference type="InterPro" id="IPR012337">
    <property type="entry name" value="RNaseH-like_sf"/>
</dbReference>
<reference evidence="6" key="2">
    <citation type="submission" date="2022-01" db="EMBL/GenBank/DDBJ databases">
        <authorList>
            <person name="Yamashiro T."/>
            <person name="Shiraishi A."/>
            <person name="Satake H."/>
            <person name="Nakayama K."/>
        </authorList>
    </citation>
    <scope>NUCLEOTIDE SEQUENCE</scope>
</reference>
<comment type="caution">
    <text evidence="6">The sequence shown here is derived from an EMBL/GenBank/DDBJ whole genome shotgun (WGS) entry which is preliminary data.</text>
</comment>
<feature type="region of interest" description="Disordered" evidence="4">
    <location>
        <begin position="130"/>
        <end position="179"/>
    </location>
</feature>
<feature type="coiled-coil region" evidence="3">
    <location>
        <begin position="208"/>
        <end position="235"/>
    </location>
</feature>
<dbReference type="InterPro" id="IPR013103">
    <property type="entry name" value="RVT_2"/>
</dbReference>
<evidence type="ECO:0000256" key="1">
    <source>
        <dbReference type="ARBA" id="ARBA00022723"/>
    </source>
</evidence>
<evidence type="ECO:0000313" key="7">
    <source>
        <dbReference type="Proteomes" id="UP001151760"/>
    </source>
</evidence>